<dbReference type="EMBL" id="PNGG01000004">
    <property type="protein sequence ID" value="PMC18357.1"/>
    <property type="molecule type" value="Genomic_DNA"/>
</dbReference>
<feature type="transmembrane region" description="Helical" evidence="1">
    <location>
        <begin position="42"/>
        <end position="64"/>
    </location>
</feature>
<dbReference type="Proteomes" id="UP000235748">
    <property type="component" value="Unassembled WGS sequence"/>
</dbReference>
<gene>
    <name evidence="2" type="ORF">CJ235_07955</name>
</gene>
<feature type="transmembrane region" description="Helical" evidence="1">
    <location>
        <begin position="110"/>
        <end position="133"/>
    </location>
</feature>
<evidence type="ECO:0000313" key="3">
    <source>
        <dbReference type="Proteomes" id="UP000235748"/>
    </source>
</evidence>
<accession>A0A2N6QFJ7</accession>
<reference evidence="2 3" key="1">
    <citation type="submission" date="2017-09" db="EMBL/GenBank/DDBJ databases">
        <title>Bacterial strain isolated from the female urinary microbiota.</title>
        <authorList>
            <person name="Thomas-White K."/>
            <person name="Kumar N."/>
            <person name="Forster S."/>
            <person name="Putonti C."/>
            <person name="Lawley T."/>
            <person name="Wolfe A.J."/>
        </authorList>
    </citation>
    <scope>NUCLEOTIDE SEQUENCE [LARGE SCALE GENOMIC DNA]</scope>
    <source>
        <strain evidence="2 3">UMB0834</strain>
    </source>
</reference>
<protein>
    <submittedName>
        <fullName evidence="2">DUF5079 domain-containing protein</fullName>
    </submittedName>
</protein>
<feature type="transmembrane region" description="Helical" evidence="1">
    <location>
        <begin position="76"/>
        <end position="98"/>
    </location>
</feature>
<keyword evidence="1" id="KW-0812">Transmembrane</keyword>
<proteinExistence type="predicted"/>
<keyword evidence="1" id="KW-1133">Transmembrane helix</keyword>
<evidence type="ECO:0000256" key="1">
    <source>
        <dbReference type="SAM" id="Phobius"/>
    </source>
</evidence>
<evidence type="ECO:0000313" key="2">
    <source>
        <dbReference type="EMBL" id="PMC18357.1"/>
    </source>
</evidence>
<feature type="transmembrane region" description="Helical" evidence="1">
    <location>
        <begin position="12"/>
        <end position="30"/>
    </location>
</feature>
<keyword evidence="1" id="KW-0472">Membrane</keyword>
<feature type="transmembrane region" description="Helical" evidence="1">
    <location>
        <begin position="145"/>
        <end position="165"/>
    </location>
</feature>
<dbReference type="RefSeq" id="WP_070503884.1">
    <property type="nucleotide sequence ID" value="NZ_JAASJD010000011.1"/>
</dbReference>
<comment type="caution">
    <text evidence="2">The sequence shown here is derived from an EMBL/GenBank/DDBJ whole genome shotgun (WGS) entry which is preliminary data.</text>
</comment>
<organism evidence="2 3">
    <name type="scientific">Staphylococcus pettenkoferi</name>
    <dbReference type="NCBI Taxonomy" id="170573"/>
    <lineage>
        <taxon>Bacteria</taxon>
        <taxon>Bacillati</taxon>
        <taxon>Bacillota</taxon>
        <taxon>Bacilli</taxon>
        <taxon>Bacillales</taxon>
        <taxon>Staphylococcaceae</taxon>
        <taxon>Staphylococcus</taxon>
    </lineage>
</organism>
<feature type="transmembrane region" description="Helical" evidence="1">
    <location>
        <begin position="177"/>
        <end position="200"/>
    </location>
</feature>
<name>A0A2N6QFJ7_9STAP</name>
<sequence>MINNYYYQLRFPIPQILSVAALLTTLYGFITFNYVDIHECPPRLLVCSIGVAVLCIVSFIQLIFNPSYKKISWWKYFYIFTILSSFSFMIAAYNMYFFMALQVNLTLTSYWYIGFATIVITTLSNLFSDFLYLKNPAKPKGVLYIILKGVSLLFYPIMIVLYLTIPDVYHNKGVLVYVGGALIMNRFLVFAINAVFKIYFESVRNSRKPPMPENKK</sequence>
<dbReference type="AlphaFoldDB" id="A0A2N6QFJ7"/>